<dbReference type="AlphaFoldDB" id="A0A4V2DCS7"/>
<evidence type="ECO:0000256" key="1">
    <source>
        <dbReference type="SAM" id="Phobius"/>
    </source>
</evidence>
<feature type="transmembrane region" description="Helical" evidence="1">
    <location>
        <begin position="55"/>
        <end position="76"/>
    </location>
</feature>
<sequence>MMVVSYTICTFAALFGTFVTYGVNIKAKQGPVRASALVALATGLFFYVFQDVLPTFYVTNIPMYIVGGSFIGMVTSTTHINRYSLAFSACVYAFLLWFAARRFDGFGGSLGLLACVSLMCTMALPMLTQKKKVTYGYRIIRFMIIKNRRRKNQRIF</sequence>
<protein>
    <submittedName>
        <fullName evidence="2">Uncharacterized protein</fullName>
    </submittedName>
</protein>
<evidence type="ECO:0000313" key="3">
    <source>
        <dbReference type="Proteomes" id="UP000292855"/>
    </source>
</evidence>
<proteinExistence type="predicted"/>
<dbReference type="EMBL" id="SGIT01000001">
    <property type="protein sequence ID" value="RZF62528.1"/>
    <property type="molecule type" value="Genomic_DNA"/>
</dbReference>
<feature type="transmembrane region" description="Helical" evidence="1">
    <location>
        <begin position="83"/>
        <end position="100"/>
    </location>
</feature>
<reference evidence="2 3" key="1">
    <citation type="submission" date="2019-02" db="EMBL/GenBank/DDBJ databases">
        <authorList>
            <person name="Li Y."/>
        </authorList>
    </citation>
    <scope>NUCLEOTIDE SEQUENCE [LARGE SCALE GENOMIC DNA]</scope>
    <source>
        <strain evidence="2 3">30C10-4-7</strain>
    </source>
</reference>
<dbReference type="RefSeq" id="WP_130140754.1">
    <property type="nucleotide sequence ID" value="NZ_SGIT01000001.1"/>
</dbReference>
<feature type="transmembrane region" description="Helical" evidence="1">
    <location>
        <begin position="106"/>
        <end position="128"/>
    </location>
</feature>
<dbReference type="Proteomes" id="UP000292855">
    <property type="component" value="Unassembled WGS sequence"/>
</dbReference>
<evidence type="ECO:0000313" key="2">
    <source>
        <dbReference type="EMBL" id="RZF62528.1"/>
    </source>
</evidence>
<accession>A0A4V2DCS7</accession>
<comment type="caution">
    <text evidence="2">The sequence shown here is derived from an EMBL/GenBank/DDBJ whole genome shotgun (WGS) entry which is preliminary data.</text>
</comment>
<organism evidence="2 3">
    <name type="scientific">Sphingobacterium corticibacterium</name>
    <dbReference type="NCBI Taxonomy" id="2484746"/>
    <lineage>
        <taxon>Bacteria</taxon>
        <taxon>Pseudomonadati</taxon>
        <taxon>Bacteroidota</taxon>
        <taxon>Sphingobacteriia</taxon>
        <taxon>Sphingobacteriales</taxon>
        <taxon>Sphingobacteriaceae</taxon>
        <taxon>Sphingobacterium</taxon>
    </lineage>
</organism>
<feature type="transmembrane region" description="Helical" evidence="1">
    <location>
        <begin position="32"/>
        <end position="49"/>
    </location>
</feature>
<dbReference type="OrthoDB" id="768533at2"/>
<keyword evidence="1" id="KW-0812">Transmembrane</keyword>
<feature type="transmembrane region" description="Helical" evidence="1">
    <location>
        <begin position="6"/>
        <end position="25"/>
    </location>
</feature>
<keyword evidence="1" id="KW-1133">Transmembrane helix</keyword>
<keyword evidence="3" id="KW-1185">Reference proteome</keyword>
<gene>
    <name evidence="2" type="ORF">EWE74_06925</name>
</gene>
<keyword evidence="1" id="KW-0472">Membrane</keyword>
<name>A0A4V2DCS7_9SPHI</name>